<comment type="caution">
    <text evidence="1">The sequence shown here is derived from an EMBL/GenBank/DDBJ whole genome shotgun (WGS) entry which is preliminary data.</text>
</comment>
<accession>A0A4S2QL03</accession>
<dbReference type="Proteomes" id="UP000310576">
    <property type="component" value="Unassembled WGS sequence"/>
</dbReference>
<gene>
    <name evidence="1" type="ORF">D3M76_00235</name>
</gene>
<sequence>MLLRYDDYQLEKAFKETEITFLDRHPNKEFSIHLKASIHSFCIAKPRNYVCFGPYWWAVKNIMKEFFDIYQYGDENSSMAIEYSYTKNPTRGFSDIVNSMSDNNPINEDLTLFAGLRFATLDYGQFSKGISNDEFQLKRNSRLYQLFDPNFENAIIEMN</sequence>
<evidence type="ECO:0000313" key="1">
    <source>
        <dbReference type="EMBL" id="THA18031.1"/>
    </source>
</evidence>
<dbReference type="RefSeq" id="WP_136125563.1">
    <property type="nucleotide sequence ID" value="NZ_CAJUGY010000041.1"/>
</dbReference>
<dbReference type="EMBL" id="QXNG01000002">
    <property type="protein sequence ID" value="THA18031.1"/>
    <property type="molecule type" value="Genomic_DNA"/>
</dbReference>
<organism evidence="1 2">
    <name type="scientific">Rodentibacter pneumotropicus</name>
    <dbReference type="NCBI Taxonomy" id="758"/>
    <lineage>
        <taxon>Bacteria</taxon>
        <taxon>Pseudomonadati</taxon>
        <taxon>Pseudomonadota</taxon>
        <taxon>Gammaproteobacteria</taxon>
        <taxon>Pasteurellales</taxon>
        <taxon>Pasteurellaceae</taxon>
        <taxon>Rodentibacter</taxon>
    </lineage>
</organism>
<reference evidence="1 2" key="1">
    <citation type="journal article" date="2019" name="Vet. Microbiol.">
        <title>Development of multi locus sequence typing (MLST) of Rodentibacter pneumotropicus.</title>
        <authorList>
            <person name="Adhikary S."/>
            <person name="Bisgaard M."/>
            <person name="Boot R."/>
            <person name="Benga L."/>
            <person name="Nicklas W."/>
            <person name="Christensen H."/>
        </authorList>
    </citation>
    <scope>NUCLEOTIDE SEQUENCE [LARGE SCALE GENOMIC DNA]</scope>
    <source>
        <strain evidence="1 2">1596_07</strain>
    </source>
</reference>
<proteinExistence type="predicted"/>
<name>A0A4S2QL03_9PAST</name>
<dbReference type="AlphaFoldDB" id="A0A4S2QL03"/>
<protein>
    <submittedName>
        <fullName evidence="1">Uncharacterized protein</fullName>
    </submittedName>
</protein>
<evidence type="ECO:0000313" key="2">
    <source>
        <dbReference type="Proteomes" id="UP000310576"/>
    </source>
</evidence>